<feature type="coiled-coil region" evidence="1">
    <location>
        <begin position="438"/>
        <end position="493"/>
    </location>
</feature>
<gene>
    <name evidence="2" type="ORF">Ae201684_006389</name>
</gene>
<accession>A0A6G0XAU6</accession>
<evidence type="ECO:0000313" key="3">
    <source>
        <dbReference type="Proteomes" id="UP000481153"/>
    </source>
</evidence>
<organism evidence="2 3">
    <name type="scientific">Aphanomyces euteiches</name>
    <dbReference type="NCBI Taxonomy" id="100861"/>
    <lineage>
        <taxon>Eukaryota</taxon>
        <taxon>Sar</taxon>
        <taxon>Stramenopiles</taxon>
        <taxon>Oomycota</taxon>
        <taxon>Saprolegniomycetes</taxon>
        <taxon>Saprolegniales</taxon>
        <taxon>Verrucalvaceae</taxon>
        <taxon>Aphanomyces</taxon>
    </lineage>
</organism>
<name>A0A6G0XAU6_9STRA</name>
<protein>
    <submittedName>
        <fullName evidence="2">Uncharacterized protein</fullName>
    </submittedName>
</protein>
<feature type="coiled-coil region" evidence="1">
    <location>
        <begin position="1065"/>
        <end position="1099"/>
    </location>
</feature>
<sequence length="1217" mass="140985">MDGDGDAVELKLQQNLLKQHENYARQKELLQKLKMQSEATARNLSFQQTHDAPKASPVLHSRSRIAFDDVKISSPRPSLLMDLAKDDQCVNDMHSQELVNDGLRKQLELIRRLESENTRLRSDASALRTQVALLEDRSKLKESEMGRQASELENTASELLNLRHEYNDLLQRYQQSKQSLNKITRVKDTLEEELRAALESQRRLHERANQFESDLDDAHSREQALVAQKKALETGQTHAQTTIQALQDEVQHLQDALANKTDQCTAIQTSASSCVENIEANLSAVQEALAKEQEKRRTWETAAHSLEAELDQLKSLHAASRQAMETVRELRDRNAMLEEKVPYYEQLELDNKEIHAKLLMAQRDREEHERLVIQMKQGIWTTTNVLKKEFEAMRSYLVSIEDEGIVLEDVDVQVTSWHECPSDIQHLRSVLHHFKHDLVHLSKRMMESREKEKALKNEGSQLQQKLVEVRHDLKELERQLEVQKEAYAIAESAREISSREKRDLLLWSRSTCQKTERMANEVEQWEQFTIQQIHRMHRLPWQETSVHVVEPKYSSYAELRSSWEQALQNVFQEAHQCHVKCNQETHRANKETKRKLELQRRLDLNETESQKKCSEKETELQAIQLRHATSLQTLQEQHRVLLRENDTQIAALTRQVEDLTMKWNASEHDRQILKDQNSILESQAPLYTGIAHLFIVCVRPMVLQISELQIQKRILSHQINQLQGQQKEMEQIAALFHNIEGEKAPRVTFRAAALAVFASNRFRNMSRQYGRNEALGLVFPQQIGVIKLLPMSSIQYSSKALRRLQQNDFVEKWTALAQSQTITTGVPRRHGIYGHSSLGELVLSTLTAIDPTGECVLSNTLQGHSSFLCDLHPVRSNRKQTTLDVHSIRREVVEWMKKVDNLQFQRTELQKENYSLQSQIHDKDYQLKEMEVLSANAQELQEKLNMYQTHEGHAITVREFEASIAACREAEARCEEYVAEIAEKQSLVKELQTQLDTTTNRNKMIEEQLDSTRKALLDEEEAVVSLKSVVSRYEAEMRKLTLAAQSVHSQFQQRCNESEHDKQELHALSALLQETRKKNQTLEDELDQMQQEMKAKSSVHASRSRLGSEHSIRQSEVYSPRLLRRSAVHDNSMHTSKSQHAAIEYKDLPHKLKASHASSYRDKMHVADLDSNEDVSMDIEKVNQDVHNYMDRIDKKLEKIYGIPGSSKWKDYNFSDK</sequence>
<evidence type="ECO:0000256" key="1">
    <source>
        <dbReference type="SAM" id="Coils"/>
    </source>
</evidence>
<feature type="coiled-coil region" evidence="1">
    <location>
        <begin position="236"/>
        <end position="364"/>
    </location>
</feature>
<reference evidence="2 3" key="1">
    <citation type="submission" date="2019-07" db="EMBL/GenBank/DDBJ databases">
        <title>Genomics analysis of Aphanomyces spp. identifies a new class of oomycete effector associated with host adaptation.</title>
        <authorList>
            <person name="Gaulin E."/>
        </authorList>
    </citation>
    <scope>NUCLEOTIDE SEQUENCE [LARGE SCALE GENOMIC DNA]</scope>
    <source>
        <strain evidence="2 3">ATCC 201684</strain>
    </source>
</reference>
<dbReference type="Proteomes" id="UP000481153">
    <property type="component" value="Unassembled WGS sequence"/>
</dbReference>
<dbReference type="PANTHER" id="PTHR45615">
    <property type="entry name" value="MYOSIN HEAVY CHAIN, NON-MUSCLE"/>
    <property type="match status" value="1"/>
</dbReference>
<keyword evidence="1" id="KW-0175">Coiled coil</keyword>
<dbReference type="EMBL" id="VJMJ01000084">
    <property type="protein sequence ID" value="KAF0737210.1"/>
    <property type="molecule type" value="Genomic_DNA"/>
</dbReference>
<feature type="coiled-coil region" evidence="1">
    <location>
        <begin position="103"/>
        <end position="207"/>
    </location>
</feature>
<dbReference type="PANTHER" id="PTHR45615:SF63">
    <property type="entry name" value="CHROMOSOME UNDETERMINED SCAFFOLD_10, WHOLE GENOME SHOTGUN SEQUENCE"/>
    <property type="match status" value="1"/>
</dbReference>
<proteinExistence type="predicted"/>
<dbReference type="AlphaFoldDB" id="A0A6G0XAU6"/>
<keyword evidence="3" id="KW-1185">Reference proteome</keyword>
<dbReference type="VEuPathDB" id="FungiDB:AeMF1_011843"/>
<evidence type="ECO:0000313" key="2">
    <source>
        <dbReference type="EMBL" id="KAF0737210.1"/>
    </source>
</evidence>
<comment type="caution">
    <text evidence="2">The sequence shown here is derived from an EMBL/GenBank/DDBJ whole genome shotgun (WGS) entry which is preliminary data.</text>
</comment>
<feature type="coiled-coil region" evidence="1">
    <location>
        <begin position="892"/>
        <end position="1022"/>
    </location>
</feature>